<feature type="region of interest" description="Disordered" evidence="1">
    <location>
        <begin position="1"/>
        <end position="81"/>
    </location>
</feature>
<dbReference type="Proteomes" id="UP001303046">
    <property type="component" value="Unassembled WGS sequence"/>
</dbReference>
<gene>
    <name evidence="2" type="primary">Necator_chrIII.g9653</name>
    <name evidence="2" type="ORF">RB195_008888</name>
</gene>
<comment type="caution">
    <text evidence="2">The sequence shown here is derived from an EMBL/GenBank/DDBJ whole genome shotgun (WGS) entry which is preliminary data.</text>
</comment>
<keyword evidence="3" id="KW-1185">Reference proteome</keyword>
<evidence type="ECO:0000313" key="3">
    <source>
        <dbReference type="Proteomes" id="UP001303046"/>
    </source>
</evidence>
<feature type="compositionally biased region" description="Polar residues" evidence="1">
    <location>
        <begin position="20"/>
        <end position="38"/>
    </location>
</feature>
<name>A0ABR1CQT3_NECAM</name>
<sequence>MNPEQSDSNESDGEQKAFSELSSYHSGTTMVSSEFSSGDTTDTSDVYDEEESDEPETSETDETDESEETTSSPHSSDTSFDLSTLIEETDREKLAKFVRLRPTDIRWINAAWNYFDQEPVYRNRAKPVKVVRKMRSNVKHRGNWTELQHEYNLRHPLCADGKTMKELMKLSFDARYMPLPDLTV</sequence>
<accession>A0ABR1CQT3</accession>
<reference evidence="2 3" key="1">
    <citation type="submission" date="2023-08" db="EMBL/GenBank/DDBJ databases">
        <title>A Necator americanus chromosomal reference genome.</title>
        <authorList>
            <person name="Ilik V."/>
            <person name="Petrzelkova K.J."/>
            <person name="Pardy F."/>
            <person name="Fuh T."/>
            <person name="Niatou-Singa F.S."/>
            <person name="Gouil Q."/>
            <person name="Baker L."/>
            <person name="Ritchie M.E."/>
            <person name="Jex A.R."/>
            <person name="Gazzola D."/>
            <person name="Li H."/>
            <person name="Toshio Fujiwara R."/>
            <person name="Zhan B."/>
            <person name="Aroian R.V."/>
            <person name="Pafco B."/>
            <person name="Schwarz E.M."/>
        </authorList>
    </citation>
    <scope>NUCLEOTIDE SEQUENCE [LARGE SCALE GENOMIC DNA]</scope>
    <source>
        <strain evidence="2 3">Aroian</strain>
        <tissue evidence="2">Whole animal</tissue>
    </source>
</reference>
<evidence type="ECO:0000313" key="2">
    <source>
        <dbReference type="EMBL" id="KAK6740706.1"/>
    </source>
</evidence>
<organism evidence="2 3">
    <name type="scientific">Necator americanus</name>
    <name type="common">Human hookworm</name>
    <dbReference type="NCBI Taxonomy" id="51031"/>
    <lineage>
        <taxon>Eukaryota</taxon>
        <taxon>Metazoa</taxon>
        <taxon>Ecdysozoa</taxon>
        <taxon>Nematoda</taxon>
        <taxon>Chromadorea</taxon>
        <taxon>Rhabditida</taxon>
        <taxon>Rhabditina</taxon>
        <taxon>Rhabditomorpha</taxon>
        <taxon>Strongyloidea</taxon>
        <taxon>Ancylostomatidae</taxon>
        <taxon>Bunostominae</taxon>
        <taxon>Necator</taxon>
    </lineage>
</organism>
<feature type="compositionally biased region" description="Acidic residues" evidence="1">
    <location>
        <begin position="45"/>
        <end position="68"/>
    </location>
</feature>
<dbReference type="EMBL" id="JAVFWL010000003">
    <property type="protein sequence ID" value="KAK6740706.1"/>
    <property type="molecule type" value="Genomic_DNA"/>
</dbReference>
<protein>
    <recommendedName>
        <fullName evidence="4">MADF domain-containing protein</fullName>
    </recommendedName>
</protein>
<evidence type="ECO:0000256" key="1">
    <source>
        <dbReference type="SAM" id="MobiDB-lite"/>
    </source>
</evidence>
<feature type="compositionally biased region" description="Low complexity" evidence="1">
    <location>
        <begin position="69"/>
        <end position="81"/>
    </location>
</feature>
<proteinExistence type="predicted"/>
<evidence type="ECO:0008006" key="4">
    <source>
        <dbReference type="Google" id="ProtNLM"/>
    </source>
</evidence>